<dbReference type="PANTHER" id="PTHR11452">
    <property type="entry name" value="ALPHA-GALACTOSIDASE/ALPHA-N-ACETYLGALACTOSAMINIDASE"/>
    <property type="match status" value="1"/>
</dbReference>
<evidence type="ECO:0000313" key="7">
    <source>
        <dbReference type="Proteomes" id="UP000821837"/>
    </source>
</evidence>
<dbReference type="InterPro" id="IPR002241">
    <property type="entry name" value="Glyco_hydro_27"/>
</dbReference>
<feature type="signal peptide" evidence="5">
    <location>
        <begin position="1"/>
        <end position="21"/>
    </location>
</feature>
<dbReference type="InterPro" id="IPR017853">
    <property type="entry name" value="GH"/>
</dbReference>
<dbReference type="PRINTS" id="PR00740">
    <property type="entry name" value="GLHYDRLASE27"/>
</dbReference>
<dbReference type="InterPro" id="IPR013780">
    <property type="entry name" value="Glyco_hydro_b"/>
</dbReference>
<dbReference type="CDD" id="cd14792">
    <property type="entry name" value="GH27"/>
    <property type="match status" value="1"/>
</dbReference>
<dbReference type="GO" id="GO:0016139">
    <property type="term" value="P:glycoside catabolic process"/>
    <property type="evidence" value="ECO:0007669"/>
    <property type="project" value="TreeGrafter"/>
</dbReference>
<dbReference type="Pfam" id="PF16499">
    <property type="entry name" value="Melibiase_2"/>
    <property type="match status" value="1"/>
</dbReference>
<dbReference type="GO" id="GO:0009311">
    <property type="term" value="P:oligosaccharide metabolic process"/>
    <property type="evidence" value="ECO:0007669"/>
    <property type="project" value="TreeGrafter"/>
</dbReference>
<keyword evidence="5" id="KW-0732">Signal</keyword>
<dbReference type="OMA" id="MTPTMGW"/>
<comment type="subunit">
    <text evidence="4">Homodimer.</text>
</comment>
<keyword evidence="3 4" id="KW-0326">Glycosidase</keyword>
<dbReference type="PANTHER" id="PTHR11452:SF83">
    <property type="entry name" value="ALPHA-GALACTOSIDASE"/>
    <property type="match status" value="1"/>
</dbReference>
<dbReference type="VEuPathDB" id="VectorBase:RSAN_048880"/>
<evidence type="ECO:0000256" key="2">
    <source>
        <dbReference type="ARBA" id="ARBA00022801"/>
    </source>
</evidence>
<dbReference type="GO" id="GO:0004557">
    <property type="term" value="F:alpha-galactosidase activity"/>
    <property type="evidence" value="ECO:0007669"/>
    <property type="project" value="TreeGrafter"/>
</dbReference>
<keyword evidence="7" id="KW-1185">Reference proteome</keyword>
<gene>
    <name evidence="6" type="ORF">HPB52_009547</name>
</gene>
<keyword evidence="4" id="KW-1015">Disulfide bond</keyword>
<keyword evidence="2 4" id="KW-0378">Hydrolase</keyword>
<sequence length="422" mass="47036">MATNGVVLLCASLLAAAGVNSLDNGLARTPPMGWLTWSRFMCNECALGLHENCLTSELILQMADRMVEDGYLAAGYEYLIIDDCWSHADRDVHGKLFADPKRFPEGMKNLTEEVHQKGLKFGIYADIGVKTCGGFPGSYGYYTTDAQTFADWGVDYVKVDGCNANPRDLDTLYPEMGRALLATGRDMVYSCEWPFYQIIAGILPDYKNISKNCNLWRNYFDINYTWESITNIINFEATVQDIVANVSGPGAWTDPDMLVIGNFGLTIELQRAHMAYWAIMAAPLIMSNDLRHISRESRDLLLNKYIIAINQDPLGLMGRRVHKGKDLDIWARWVTPELADGKLSLAVLVYNTKNLGGPVQTFVTLQSLNLDSPTGYLVTDLIRNNTVVGKFYPEQSINVTVAPMDVFFFKATALSGMHDAVL</sequence>
<dbReference type="EMBL" id="JABSTV010001248">
    <property type="protein sequence ID" value="KAH7968535.1"/>
    <property type="molecule type" value="Genomic_DNA"/>
</dbReference>
<evidence type="ECO:0000256" key="5">
    <source>
        <dbReference type="SAM" id="SignalP"/>
    </source>
</evidence>
<dbReference type="PROSITE" id="PS00512">
    <property type="entry name" value="ALPHA_GALACTOSIDASE"/>
    <property type="match status" value="1"/>
</dbReference>
<reference evidence="6" key="1">
    <citation type="journal article" date="2020" name="Cell">
        <title>Large-Scale Comparative Analyses of Tick Genomes Elucidate Their Genetic Diversity and Vector Capacities.</title>
        <authorList>
            <consortium name="Tick Genome and Microbiome Consortium (TIGMIC)"/>
            <person name="Jia N."/>
            <person name="Wang J."/>
            <person name="Shi W."/>
            <person name="Du L."/>
            <person name="Sun Y."/>
            <person name="Zhan W."/>
            <person name="Jiang J.F."/>
            <person name="Wang Q."/>
            <person name="Zhang B."/>
            <person name="Ji P."/>
            <person name="Bell-Sakyi L."/>
            <person name="Cui X.M."/>
            <person name="Yuan T.T."/>
            <person name="Jiang B.G."/>
            <person name="Yang W.F."/>
            <person name="Lam T.T."/>
            <person name="Chang Q.C."/>
            <person name="Ding S.J."/>
            <person name="Wang X.J."/>
            <person name="Zhu J.G."/>
            <person name="Ruan X.D."/>
            <person name="Zhao L."/>
            <person name="Wei J.T."/>
            <person name="Ye R.Z."/>
            <person name="Que T.C."/>
            <person name="Du C.H."/>
            <person name="Zhou Y.H."/>
            <person name="Cheng J.X."/>
            <person name="Dai P.F."/>
            <person name="Guo W.B."/>
            <person name="Han X.H."/>
            <person name="Huang E.J."/>
            <person name="Li L.F."/>
            <person name="Wei W."/>
            <person name="Gao Y.C."/>
            <person name="Liu J.Z."/>
            <person name="Shao H.Z."/>
            <person name="Wang X."/>
            <person name="Wang C.C."/>
            <person name="Yang T.C."/>
            <person name="Huo Q.B."/>
            <person name="Li W."/>
            <person name="Chen H.Y."/>
            <person name="Chen S.E."/>
            <person name="Zhou L.G."/>
            <person name="Ni X.B."/>
            <person name="Tian J.H."/>
            <person name="Sheng Y."/>
            <person name="Liu T."/>
            <person name="Pan Y.S."/>
            <person name="Xia L.Y."/>
            <person name="Li J."/>
            <person name="Zhao F."/>
            <person name="Cao W.C."/>
        </authorList>
    </citation>
    <scope>NUCLEOTIDE SEQUENCE</scope>
    <source>
        <strain evidence="6">Rsan-2018</strain>
    </source>
</reference>
<dbReference type="Gene3D" id="2.60.40.1180">
    <property type="entry name" value="Golgi alpha-mannosidase II"/>
    <property type="match status" value="1"/>
</dbReference>
<dbReference type="OrthoDB" id="5795902at2759"/>
<evidence type="ECO:0000256" key="1">
    <source>
        <dbReference type="ARBA" id="ARBA00009743"/>
    </source>
</evidence>
<name>A0A9D4T1Z3_RHISA</name>
<dbReference type="Proteomes" id="UP000821837">
    <property type="component" value="Unassembled WGS sequence"/>
</dbReference>
<dbReference type="InterPro" id="IPR013785">
    <property type="entry name" value="Aldolase_TIM"/>
</dbReference>
<evidence type="ECO:0000313" key="6">
    <source>
        <dbReference type="EMBL" id="KAH7968535.1"/>
    </source>
</evidence>
<dbReference type="AlphaFoldDB" id="A0A9D4T1Z3"/>
<proteinExistence type="inferred from homology"/>
<reference evidence="6" key="2">
    <citation type="submission" date="2021-09" db="EMBL/GenBank/DDBJ databases">
        <authorList>
            <person name="Jia N."/>
            <person name="Wang J."/>
            <person name="Shi W."/>
            <person name="Du L."/>
            <person name="Sun Y."/>
            <person name="Zhan W."/>
            <person name="Jiang J."/>
            <person name="Wang Q."/>
            <person name="Zhang B."/>
            <person name="Ji P."/>
            <person name="Sakyi L.B."/>
            <person name="Cui X."/>
            <person name="Yuan T."/>
            <person name="Jiang B."/>
            <person name="Yang W."/>
            <person name="Lam T.T.-Y."/>
            <person name="Chang Q."/>
            <person name="Ding S."/>
            <person name="Wang X."/>
            <person name="Zhu J."/>
            <person name="Ruan X."/>
            <person name="Zhao L."/>
            <person name="Wei J."/>
            <person name="Que T."/>
            <person name="Du C."/>
            <person name="Cheng J."/>
            <person name="Dai P."/>
            <person name="Han X."/>
            <person name="Huang E."/>
            <person name="Gao Y."/>
            <person name="Liu J."/>
            <person name="Shao H."/>
            <person name="Ye R."/>
            <person name="Li L."/>
            <person name="Wei W."/>
            <person name="Wang X."/>
            <person name="Wang C."/>
            <person name="Huo Q."/>
            <person name="Li W."/>
            <person name="Guo W."/>
            <person name="Chen H."/>
            <person name="Chen S."/>
            <person name="Zhou L."/>
            <person name="Zhou L."/>
            <person name="Ni X."/>
            <person name="Tian J."/>
            <person name="Zhou Y."/>
            <person name="Sheng Y."/>
            <person name="Liu T."/>
            <person name="Pan Y."/>
            <person name="Xia L."/>
            <person name="Li J."/>
            <person name="Zhao F."/>
            <person name="Cao W."/>
        </authorList>
    </citation>
    <scope>NUCLEOTIDE SEQUENCE</scope>
    <source>
        <strain evidence="6">Rsan-2018</strain>
        <tissue evidence="6">Larvae</tissue>
    </source>
</reference>
<accession>A0A9D4T1Z3</accession>
<protein>
    <recommendedName>
        <fullName evidence="4">Alpha-galactosidase</fullName>
        <ecNumber evidence="4">3.2.1.-</ecNumber>
    </recommendedName>
</protein>
<dbReference type="SUPFAM" id="SSF51011">
    <property type="entry name" value="Glycosyl hydrolase domain"/>
    <property type="match status" value="1"/>
</dbReference>
<comment type="caution">
    <text evidence="6">The sequence shown here is derived from an EMBL/GenBank/DDBJ whole genome shotgun (WGS) entry which is preliminary data.</text>
</comment>
<organism evidence="6 7">
    <name type="scientific">Rhipicephalus sanguineus</name>
    <name type="common">Brown dog tick</name>
    <name type="synonym">Ixodes sanguineus</name>
    <dbReference type="NCBI Taxonomy" id="34632"/>
    <lineage>
        <taxon>Eukaryota</taxon>
        <taxon>Metazoa</taxon>
        <taxon>Ecdysozoa</taxon>
        <taxon>Arthropoda</taxon>
        <taxon>Chelicerata</taxon>
        <taxon>Arachnida</taxon>
        <taxon>Acari</taxon>
        <taxon>Parasitiformes</taxon>
        <taxon>Ixodida</taxon>
        <taxon>Ixodoidea</taxon>
        <taxon>Ixodidae</taxon>
        <taxon>Rhipicephalinae</taxon>
        <taxon>Rhipicephalus</taxon>
        <taxon>Rhipicephalus</taxon>
    </lineage>
</organism>
<dbReference type="Gene3D" id="3.20.20.70">
    <property type="entry name" value="Aldolase class I"/>
    <property type="match status" value="1"/>
</dbReference>
<dbReference type="FunFam" id="3.20.20.70:FF:000197">
    <property type="entry name" value="Alpha-galactosidase"/>
    <property type="match status" value="1"/>
</dbReference>
<dbReference type="EC" id="3.2.1.-" evidence="4"/>
<feature type="chain" id="PRO_5038986513" description="Alpha-galactosidase" evidence="5">
    <location>
        <begin position="22"/>
        <end position="422"/>
    </location>
</feature>
<evidence type="ECO:0000256" key="4">
    <source>
        <dbReference type="RuleBase" id="RU361168"/>
    </source>
</evidence>
<dbReference type="GO" id="GO:0005737">
    <property type="term" value="C:cytoplasm"/>
    <property type="evidence" value="ECO:0007669"/>
    <property type="project" value="TreeGrafter"/>
</dbReference>
<comment type="similarity">
    <text evidence="1 4">Belongs to the glycosyl hydrolase 27 family.</text>
</comment>
<dbReference type="SUPFAM" id="SSF51445">
    <property type="entry name" value="(Trans)glycosidases"/>
    <property type="match status" value="1"/>
</dbReference>
<evidence type="ECO:0000256" key="3">
    <source>
        <dbReference type="ARBA" id="ARBA00023295"/>
    </source>
</evidence>
<dbReference type="InterPro" id="IPR000111">
    <property type="entry name" value="Glyco_hydro_27/36_CS"/>
</dbReference>